<name>A0ABX3P1I6_9BACT</name>
<keyword evidence="3" id="KW-1185">Reference proteome</keyword>
<reference evidence="2 3" key="1">
    <citation type="submission" date="2016-04" db="EMBL/GenBank/DDBJ databases">
        <authorList>
            <person name="Chen L."/>
            <person name="Zhuang W."/>
            <person name="Wang G."/>
        </authorList>
    </citation>
    <scope>NUCLEOTIDE SEQUENCE [LARGE SCALE GENOMIC DNA]</scope>
    <source>
        <strain evidence="3">GR20</strain>
    </source>
</reference>
<gene>
    <name evidence="2" type="ORF">A4D02_21920</name>
</gene>
<dbReference type="RefSeq" id="WP_014218408.1">
    <property type="nucleotide sequence ID" value="NZ_LWBO01000003.1"/>
</dbReference>
<feature type="transmembrane region" description="Helical" evidence="1">
    <location>
        <begin position="31"/>
        <end position="48"/>
    </location>
</feature>
<evidence type="ECO:0000313" key="3">
    <source>
        <dbReference type="Proteomes" id="UP000192277"/>
    </source>
</evidence>
<keyword evidence="1" id="KW-0812">Transmembrane</keyword>
<sequence>MAEQEIIKHTKKVLKVATDPRKHWKEKLGEIVLEIFIIVFAISLSLYLHERAEKREDHHLQDEFLLGLKEDLQNDITELTEDSLSYIKNEKAFRYFKQLGLDQSLPDSVPHYWTSLFNTNILIPNDSRFQGLKSAGKLYVIEDKKLLNDILDLYQEKIPALLMATHLFSDLKNNRLTPFLENNLTNTDRNNNNLKALLKASPQLRNYMSYDIFIEAILIRYHEVLDQSRLLIGEIAKEVKE</sequence>
<dbReference type="EMBL" id="LWBO01000003">
    <property type="protein sequence ID" value="OQP53062.1"/>
    <property type="molecule type" value="Genomic_DNA"/>
</dbReference>
<evidence type="ECO:0000313" key="2">
    <source>
        <dbReference type="EMBL" id="OQP53062.1"/>
    </source>
</evidence>
<keyword evidence="1" id="KW-0472">Membrane</keyword>
<organism evidence="2 3">
    <name type="scientific">Niastella koreensis</name>
    <dbReference type="NCBI Taxonomy" id="354356"/>
    <lineage>
        <taxon>Bacteria</taxon>
        <taxon>Pseudomonadati</taxon>
        <taxon>Bacteroidota</taxon>
        <taxon>Chitinophagia</taxon>
        <taxon>Chitinophagales</taxon>
        <taxon>Chitinophagaceae</taxon>
        <taxon>Niastella</taxon>
    </lineage>
</organism>
<keyword evidence="1" id="KW-1133">Transmembrane helix</keyword>
<evidence type="ECO:0000256" key="1">
    <source>
        <dbReference type="SAM" id="Phobius"/>
    </source>
</evidence>
<dbReference type="Proteomes" id="UP000192277">
    <property type="component" value="Unassembled WGS sequence"/>
</dbReference>
<protein>
    <submittedName>
        <fullName evidence="2">Uncharacterized protein</fullName>
    </submittedName>
</protein>
<accession>A0ABX3P1I6</accession>
<proteinExistence type="predicted"/>
<comment type="caution">
    <text evidence="2">The sequence shown here is derived from an EMBL/GenBank/DDBJ whole genome shotgun (WGS) entry which is preliminary data.</text>
</comment>